<dbReference type="InterPro" id="IPR057342">
    <property type="entry name" value="DEXDc_RapA"/>
</dbReference>
<keyword evidence="1" id="KW-0547">Nucleotide-binding</keyword>
<dbReference type="PANTHER" id="PTHR45766:SF6">
    <property type="entry name" value="SWI_SNF-RELATED MATRIX-ASSOCIATED ACTIN-DEPENDENT REGULATOR OF CHROMATIN SUBFAMILY A-LIKE PROTEIN 1"/>
    <property type="match status" value="1"/>
</dbReference>
<dbReference type="GO" id="GO:0003677">
    <property type="term" value="F:DNA binding"/>
    <property type="evidence" value="ECO:0007669"/>
    <property type="project" value="InterPro"/>
</dbReference>
<evidence type="ECO:0000256" key="4">
    <source>
        <dbReference type="ARBA" id="ARBA00022840"/>
    </source>
</evidence>
<evidence type="ECO:0000256" key="1">
    <source>
        <dbReference type="ARBA" id="ARBA00022741"/>
    </source>
</evidence>
<dbReference type="PROSITE" id="PS51194">
    <property type="entry name" value="HELICASE_CTER"/>
    <property type="match status" value="1"/>
</dbReference>
<dbReference type="RefSeq" id="WP_135533127.1">
    <property type="nucleotide sequence ID" value="NZ_SRKZ01000011.1"/>
</dbReference>
<accession>A0A4Z0MBX9</accession>
<dbReference type="Proteomes" id="UP000298284">
    <property type="component" value="Unassembled WGS sequence"/>
</dbReference>
<dbReference type="GO" id="GO:0016787">
    <property type="term" value="F:hydrolase activity"/>
    <property type="evidence" value="ECO:0007669"/>
    <property type="project" value="UniProtKB-KW"/>
</dbReference>
<dbReference type="SUPFAM" id="SSF52540">
    <property type="entry name" value="P-loop containing nucleoside triphosphate hydrolases"/>
    <property type="match status" value="2"/>
</dbReference>
<dbReference type="Pfam" id="PF00271">
    <property type="entry name" value="Helicase_C"/>
    <property type="match status" value="1"/>
</dbReference>
<dbReference type="Gene3D" id="3.40.50.10810">
    <property type="entry name" value="Tandem AAA-ATPase domain"/>
    <property type="match status" value="1"/>
</dbReference>
<dbReference type="AlphaFoldDB" id="A0A4Z0MBX9"/>
<dbReference type="PANTHER" id="PTHR45766">
    <property type="entry name" value="DNA ANNEALING HELICASE AND ENDONUCLEASE ZRANB3 FAMILY MEMBER"/>
    <property type="match status" value="1"/>
</dbReference>
<dbReference type="PROSITE" id="PS51192">
    <property type="entry name" value="HELICASE_ATP_BIND_1"/>
    <property type="match status" value="1"/>
</dbReference>
<reference evidence="8 9" key="1">
    <citation type="submission" date="2019-04" db="EMBL/GenBank/DDBJ databases">
        <authorList>
            <person name="Feng G."/>
            <person name="Zhang J."/>
            <person name="Zhu H."/>
        </authorList>
    </citation>
    <scope>NUCLEOTIDE SEQUENCE [LARGE SCALE GENOMIC DNA]</scope>
    <source>
        <strain evidence="8 9">JCM 19491</strain>
    </source>
</reference>
<dbReference type="EMBL" id="SRKZ01000011">
    <property type="protein sequence ID" value="TGD76999.1"/>
    <property type="molecule type" value="Genomic_DNA"/>
</dbReference>
<dbReference type="InterPro" id="IPR027417">
    <property type="entry name" value="P-loop_NTPase"/>
</dbReference>
<evidence type="ECO:0000256" key="3">
    <source>
        <dbReference type="ARBA" id="ARBA00022806"/>
    </source>
</evidence>
<feature type="domain" description="Helicase ATP-binding" evidence="6">
    <location>
        <begin position="117"/>
        <end position="298"/>
    </location>
</feature>
<keyword evidence="9" id="KW-1185">Reference proteome</keyword>
<dbReference type="InterPro" id="IPR038718">
    <property type="entry name" value="SNF2-like_sf"/>
</dbReference>
<organism evidence="8 9">
    <name type="scientific">Hymenobacter wooponensis</name>
    <dbReference type="NCBI Taxonomy" id="1525360"/>
    <lineage>
        <taxon>Bacteria</taxon>
        <taxon>Pseudomonadati</taxon>
        <taxon>Bacteroidota</taxon>
        <taxon>Cytophagia</taxon>
        <taxon>Cytophagales</taxon>
        <taxon>Hymenobacteraceae</taxon>
        <taxon>Hymenobacter</taxon>
    </lineage>
</organism>
<dbReference type="SMART" id="SM00487">
    <property type="entry name" value="DEXDc"/>
    <property type="match status" value="1"/>
</dbReference>
<evidence type="ECO:0000259" key="7">
    <source>
        <dbReference type="PROSITE" id="PS51194"/>
    </source>
</evidence>
<dbReference type="InterPro" id="IPR014001">
    <property type="entry name" value="Helicase_ATP-bd"/>
</dbReference>
<evidence type="ECO:0000313" key="9">
    <source>
        <dbReference type="Proteomes" id="UP000298284"/>
    </source>
</evidence>
<evidence type="ECO:0000259" key="6">
    <source>
        <dbReference type="PROSITE" id="PS51192"/>
    </source>
</evidence>
<proteinExistence type="predicted"/>
<keyword evidence="4" id="KW-0067">ATP-binding</keyword>
<keyword evidence="2" id="KW-0378">Hydrolase</keyword>
<sequence length="1192" mass="134880">MLSLDAIRPRMFLRGILSDQIVQVIALEHAGPDAATLYFKGADGRPSEQFLSRADEAKLDEAVAEQRPWTFTGDASQFILATEAHRIRLAHLFDPMMAVHTSDVEPLPHQITAVYETMLPRQPLRFVLADDPGAGKTIMAGLLIRELTMRADAQRVLIVAPGSLVEQWQDELLQKFGLEFTIFSRDLINQSPTGNAFAGHDRLIARLDQLSRNCTSGKDEPPGPLEELLDASRWDLIIVDEAHKMAAHWSGQEVKPSDRYRLGMKLGKLTRHFLLMTATPHNGKEEDFQLFMSLLDSERFDGKFRDGVHRADVSDLMRRMVKEDLRTFDNRPLFPERKPYTVLYDLSSAEQALYDAVTQYVENEMDKADLITDGRRRSVAGFALTSLQRRLASSPGAIYKSLRRRRERLEERVVQELARVGADGSIVASFTSFDLPDDLDEDLPAGEYEESEDDASTRTTAARTVKELEEEVARLLVLEEQARKLRESQEDCKWEKLSGMLQSNPLIKDESGRPRKLIIFTEYRDTLLYLQDRIQGLIGDADAVVVIDGSTPRDVRRQVQDRFRQDDRVRVLLATDAAGEGVNLQTAHLMVNYDLPWNPNRLEQRFGRIHRIGQTEVCHLWNLVAKGTREGSVYERLLMKLETISQDLQGRVFDVLGEVFEGKPLRELLVEAIRYGDQPEVRSRLNRQMDTALDEDHLRSVITRNALCEEIFGTQRLHEVREQMEQAEARKLQPYFVQDFVKRSFRRLGGELREQETGRFKISYVPVSLRDHDRQLGSADRRLVLDRYDRVCFEKKLMRPQGKPAADLLHPGHPFVRALTSLTVQQCLPALRQGAVLVDPNDDGEQPRLLFLMDHVIREADATSGAELSRRLHFVSIAPNGVATAAGWAPHLDLQPLPEELETLADPYRQQDWLARPDLEQLALRYAAAELVPAHLQEVRARREEFVDKTYNAVYERLTRELEYWDDQVAKAQSALEAGKTLAPANLAKAEQNHESLLSRRTQRLAELRQMRHVVSATPIVMGGALVLPAGLVARLTGQEEFVAFAADAAARARTEMLAMQAVFNAEKALGHITRDVSAARCGWDITATLPIPATGRLPSERHLEVKGIGVGNDTVILTRNEIHYGLNQHDKFVLALVLVHPDGSTQGPFYVQQPFTSRDTPAEGSVHSAYQLKHFLNRAVSPALYYDSFPL</sequence>
<keyword evidence="3" id="KW-0347">Helicase</keyword>
<evidence type="ECO:0000256" key="5">
    <source>
        <dbReference type="SAM" id="MobiDB-lite"/>
    </source>
</evidence>
<dbReference type="InterPro" id="IPR024975">
    <property type="entry name" value="NOV_C"/>
</dbReference>
<dbReference type="CDD" id="cd18793">
    <property type="entry name" value="SF2_C_SNF"/>
    <property type="match status" value="1"/>
</dbReference>
<dbReference type="Gene3D" id="3.40.50.300">
    <property type="entry name" value="P-loop containing nucleotide triphosphate hydrolases"/>
    <property type="match status" value="1"/>
</dbReference>
<protein>
    <submittedName>
        <fullName evidence="8">DUF3883 domain-containing protein</fullName>
    </submittedName>
</protein>
<feature type="compositionally biased region" description="Acidic residues" evidence="5">
    <location>
        <begin position="437"/>
        <end position="454"/>
    </location>
</feature>
<evidence type="ECO:0000313" key="8">
    <source>
        <dbReference type="EMBL" id="TGD76999.1"/>
    </source>
</evidence>
<dbReference type="CDD" id="cd18011">
    <property type="entry name" value="DEXDc_RapA"/>
    <property type="match status" value="1"/>
</dbReference>
<dbReference type="Pfam" id="PF04851">
    <property type="entry name" value="ResIII"/>
    <property type="match status" value="1"/>
</dbReference>
<gene>
    <name evidence="8" type="ORF">EU557_24800</name>
</gene>
<dbReference type="InterPro" id="IPR006935">
    <property type="entry name" value="Helicase/UvrB_N"/>
</dbReference>
<feature type="region of interest" description="Disordered" evidence="5">
    <location>
        <begin position="437"/>
        <end position="459"/>
    </location>
</feature>
<dbReference type="InterPro" id="IPR049730">
    <property type="entry name" value="SNF2/RAD54-like_C"/>
</dbReference>
<comment type="caution">
    <text evidence="8">The sequence shown here is derived from an EMBL/GenBank/DDBJ whole genome shotgun (WGS) entry which is preliminary data.</text>
</comment>
<dbReference type="Pfam" id="PF13020">
    <property type="entry name" value="NOV_C"/>
    <property type="match status" value="1"/>
</dbReference>
<dbReference type="SMART" id="SM00490">
    <property type="entry name" value="HELICc"/>
    <property type="match status" value="1"/>
</dbReference>
<dbReference type="InterPro" id="IPR001650">
    <property type="entry name" value="Helicase_C-like"/>
</dbReference>
<evidence type="ECO:0000256" key="2">
    <source>
        <dbReference type="ARBA" id="ARBA00022801"/>
    </source>
</evidence>
<feature type="domain" description="Helicase C-terminal" evidence="7">
    <location>
        <begin position="499"/>
        <end position="659"/>
    </location>
</feature>
<dbReference type="OrthoDB" id="9814088at2"/>
<dbReference type="GO" id="GO:0005524">
    <property type="term" value="F:ATP binding"/>
    <property type="evidence" value="ECO:0007669"/>
    <property type="project" value="InterPro"/>
</dbReference>
<name>A0A4Z0MBX9_9BACT</name>